<dbReference type="InterPro" id="IPR036005">
    <property type="entry name" value="Creatinase/aminopeptidase-like"/>
</dbReference>
<keyword evidence="2" id="KW-0378">Hydrolase</keyword>
<evidence type="ECO:0000259" key="4">
    <source>
        <dbReference type="Pfam" id="PF00557"/>
    </source>
</evidence>
<dbReference type="RefSeq" id="WP_185192051.1">
    <property type="nucleotide sequence ID" value="NZ_JACKXD010000002.1"/>
</dbReference>
<dbReference type="Gene3D" id="3.90.230.10">
    <property type="entry name" value="Creatinase/methionine aminopeptidase superfamily"/>
    <property type="match status" value="1"/>
</dbReference>
<dbReference type="AlphaFoldDB" id="A0A7J9SFC0"/>
<feature type="domain" description="Creatinase N-terminal" evidence="5">
    <location>
        <begin position="6"/>
        <end position="126"/>
    </location>
</feature>
<dbReference type="InterPro" id="IPR001131">
    <property type="entry name" value="Peptidase_M24B_aminopep-P_CS"/>
</dbReference>
<keyword evidence="1 3" id="KW-0479">Metal-binding</keyword>
<feature type="domain" description="Peptidase M24" evidence="4">
    <location>
        <begin position="153"/>
        <end position="380"/>
    </location>
</feature>
<keyword evidence="7" id="KW-1185">Reference proteome</keyword>
<evidence type="ECO:0000259" key="5">
    <source>
        <dbReference type="Pfam" id="PF01321"/>
    </source>
</evidence>
<dbReference type="PANTHER" id="PTHR46112:SF2">
    <property type="entry name" value="XAA-PRO AMINOPEPTIDASE P-RELATED"/>
    <property type="match status" value="1"/>
</dbReference>
<dbReference type="Pfam" id="PF01321">
    <property type="entry name" value="Creatinase_N"/>
    <property type="match status" value="1"/>
</dbReference>
<gene>
    <name evidence="6" type="ORF">H5V44_05045</name>
</gene>
<dbReference type="Proteomes" id="UP000546257">
    <property type="component" value="Unassembled WGS sequence"/>
</dbReference>
<reference evidence="6 7" key="1">
    <citation type="submission" date="2020-08" db="EMBL/GenBank/DDBJ databases">
        <authorList>
            <person name="Seo M.-J."/>
        </authorList>
    </citation>
    <scope>NUCLEOTIDE SEQUENCE [LARGE SCALE GENOMIC DNA]</scope>
    <source>
        <strain evidence="6 7">MBLA0160</strain>
    </source>
</reference>
<dbReference type="InterPro" id="IPR029149">
    <property type="entry name" value="Creatin/AminoP/Spt16_N"/>
</dbReference>
<dbReference type="GO" id="GO:0046872">
    <property type="term" value="F:metal ion binding"/>
    <property type="evidence" value="ECO:0007669"/>
    <property type="project" value="UniProtKB-KW"/>
</dbReference>
<dbReference type="EMBL" id="JACKXD010000002">
    <property type="protein sequence ID" value="MBB6645665.1"/>
    <property type="molecule type" value="Genomic_DNA"/>
</dbReference>
<dbReference type="PANTHER" id="PTHR46112">
    <property type="entry name" value="AMINOPEPTIDASE"/>
    <property type="match status" value="1"/>
</dbReference>
<dbReference type="Pfam" id="PF00557">
    <property type="entry name" value="Peptidase_M24"/>
    <property type="match status" value="1"/>
</dbReference>
<dbReference type="InterPro" id="IPR000587">
    <property type="entry name" value="Creatinase_N"/>
</dbReference>
<protein>
    <submittedName>
        <fullName evidence="6">Aminopeptidase P family protein</fullName>
    </submittedName>
</protein>
<evidence type="ECO:0000313" key="7">
    <source>
        <dbReference type="Proteomes" id="UP000546257"/>
    </source>
</evidence>
<comment type="similarity">
    <text evidence="3">Belongs to the peptidase M24B family.</text>
</comment>
<evidence type="ECO:0000256" key="2">
    <source>
        <dbReference type="ARBA" id="ARBA00022801"/>
    </source>
</evidence>
<sequence>MDPDLSQLADHLDDAGVDGYLVDADGTDSTQRYLSGFDAPDPFSTVYTPETTAILVSALEFGRAKTASRADDVSRLADYDYRELVSEHGAAAAKARVVAAWLDDLGVERVATPDRFPLGPADRLRERGLGITPDADDVVTEIRARKTPEEVDNVREAQRANEAAMRATETLLREADVGETDNDGAVLRHDGEVLTSERVKVEIESTLLEHGCGLDETIVACGTDAADPHNRGSGPLRPDEPIIVDIFPRSKTTGYHADMTRTFCKGEPDGTLVEWFDRTDAAREAALDAVVPGATGAAVHDAVCDVYENAGLPTLRSDPTTETGFIHSTGHGVGLDVHELPRVAPDGDELRPGHVITIEPGLYDPSVGGVRIEDLVVVTEDGYENLTDYPVELQV</sequence>
<proteinExistence type="inferred from homology"/>
<keyword evidence="6" id="KW-0645">Protease</keyword>
<dbReference type="PROSITE" id="PS00491">
    <property type="entry name" value="PROLINE_PEPTIDASE"/>
    <property type="match status" value="1"/>
</dbReference>
<evidence type="ECO:0000313" key="6">
    <source>
        <dbReference type="EMBL" id="MBB6645665.1"/>
    </source>
</evidence>
<dbReference type="GO" id="GO:0004177">
    <property type="term" value="F:aminopeptidase activity"/>
    <property type="evidence" value="ECO:0007669"/>
    <property type="project" value="UniProtKB-KW"/>
</dbReference>
<organism evidence="6 7">
    <name type="scientific">Halobellus ruber</name>
    <dbReference type="NCBI Taxonomy" id="2761102"/>
    <lineage>
        <taxon>Archaea</taxon>
        <taxon>Methanobacteriati</taxon>
        <taxon>Methanobacteriota</taxon>
        <taxon>Stenosarchaea group</taxon>
        <taxon>Halobacteria</taxon>
        <taxon>Halobacteriales</taxon>
        <taxon>Haloferacaceae</taxon>
        <taxon>Halobellus</taxon>
    </lineage>
</organism>
<accession>A0A7J9SFC0</accession>
<keyword evidence="6" id="KW-0031">Aminopeptidase</keyword>
<dbReference type="SUPFAM" id="SSF55920">
    <property type="entry name" value="Creatinase/aminopeptidase"/>
    <property type="match status" value="1"/>
</dbReference>
<dbReference type="InterPro" id="IPR050659">
    <property type="entry name" value="Peptidase_M24B"/>
</dbReference>
<evidence type="ECO:0000256" key="3">
    <source>
        <dbReference type="RuleBase" id="RU000590"/>
    </source>
</evidence>
<comment type="caution">
    <text evidence="6">The sequence shown here is derived from an EMBL/GenBank/DDBJ whole genome shotgun (WGS) entry which is preliminary data.</text>
</comment>
<dbReference type="InterPro" id="IPR000994">
    <property type="entry name" value="Pept_M24"/>
</dbReference>
<evidence type="ECO:0000256" key="1">
    <source>
        <dbReference type="ARBA" id="ARBA00022723"/>
    </source>
</evidence>
<name>A0A7J9SFC0_9EURY</name>
<dbReference type="Gene3D" id="3.40.350.10">
    <property type="entry name" value="Creatinase/prolidase N-terminal domain"/>
    <property type="match status" value="1"/>
</dbReference>